<evidence type="ECO:0000256" key="9">
    <source>
        <dbReference type="ARBA" id="ARBA00023136"/>
    </source>
</evidence>
<dbReference type="InterPro" id="IPR039426">
    <property type="entry name" value="TonB-dep_rcpt-like"/>
</dbReference>
<dbReference type="PANTHER" id="PTHR32552:SF81">
    <property type="entry name" value="TONB-DEPENDENT OUTER MEMBRANE RECEPTOR"/>
    <property type="match status" value="1"/>
</dbReference>
<organism evidence="15 16">
    <name type="scientific">Hyphomonas johnsonii MHS-2</name>
    <dbReference type="NCBI Taxonomy" id="1280950"/>
    <lineage>
        <taxon>Bacteria</taxon>
        <taxon>Pseudomonadati</taxon>
        <taxon>Pseudomonadota</taxon>
        <taxon>Alphaproteobacteria</taxon>
        <taxon>Hyphomonadales</taxon>
        <taxon>Hyphomonadaceae</taxon>
        <taxon>Hyphomonas</taxon>
    </lineage>
</organism>
<dbReference type="AlphaFoldDB" id="A0A059FR97"/>
<evidence type="ECO:0000256" key="1">
    <source>
        <dbReference type="ARBA" id="ARBA00004571"/>
    </source>
</evidence>
<keyword evidence="15" id="KW-0675">Receptor</keyword>
<comment type="similarity">
    <text evidence="11 12">Belongs to the TonB-dependent receptor family.</text>
</comment>
<accession>A0A059FR97</accession>
<dbReference type="Pfam" id="PF07715">
    <property type="entry name" value="Plug"/>
    <property type="match status" value="1"/>
</dbReference>
<evidence type="ECO:0000256" key="4">
    <source>
        <dbReference type="ARBA" id="ARBA00022496"/>
    </source>
</evidence>
<evidence type="ECO:0000259" key="14">
    <source>
        <dbReference type="Pfam" id="PF07715"/>
    </source>
</evidence>
<dbReference type="eggNOG" id="COG1629">
    <property type="taxonomic scope" value="Bacteria"/>
</dbReference>
<evidence type="ECO:0000256" key="2">
    <source>
        <dbReference type="ARBA" id="ARBA00022448"/>
    </source>
</evidence>
<dbReference type="PANTHER" id="PTHR32552">
    <property type="entry name" value="FERRICHROME IRON RECEPTOR-RELATED"/>
    <property type="match status" value="1"/>
</dbReference>
<keyword evidence="7" id="KW-0406">Ion transport</keyword>
<dbReference type="STRING" id="1280950.HJO_05100"/>
<evidence type="ECO:0000256" key="3">
    <source>
        <dbReference type="ARBA" id="ARBA00022452"/>
    </source>
</evidence>
<evidence type="ECO:0000313" key="15">
    <source>
        <dbReference type="EMBL" id="KCZ93205.1"/>
    </source>
</evidence>
<feature type="domain" description="TonB-dependent receptor plug" evidence="14">
    <location>
        <begin position="11"/>
        <end position="120"/>
    </location>
</feature>
<evidence type="ECO:0000259" key="13">
    <source>
        <dbReference type="Pfam" id="PF00593"/>
    </source>
</evidence>
<keyword evidence="6" id="KW-0408">Iron</keyword>
<dbReference type="GO" id="GO:0006826">
    <property type="term" value="P:iron ion transport"/>
    <property type="evidence" value="ECO:0007669"/>
    <property type="project" value="UniProtKB-KW"/>
</dbReference>
<evidence type="ECO:0000256" key="7">
    <source>
        <dbReference type="ARBA" id="ARBA00023065"/>
    </source>
</evidence>
<comment type="caution">
    <text evidence="15">The sequence shown here is derived from an EMBL/GenBank/DDBJ whole genome shotgun (WGS) entry which is preliminary data.</text>
</comment>
<evidence type="ECO:0000256" key="11">
    <source>
        <dbReference type="PROSITE-ProRule" id="PRU01360"/>
    </source>
</evidence>
<sequence length="747" mass="81278">MVTARRREESAQNVPISITVLSEDDLLEQSVFNVKDLQSTAPNVYIGQGGASPGALAFGIRGQFQNDVLTTLDPSVGVYVDGIYWARSHGLNANLLDISRIEVLKGPQGTLFGRNTTGGAISISTGDPNYDGISGHAQARLGNYNERDVEFVGNFPLVNDTVALRLAGAFAKHDGYFDNTNFNTELGEENTSSFRAKLRVDPTDKLSVLLSYEYFDLDQAGALSNLEFALPFPAAPEIIAALSTGGCLQGFDPTCPAPFVPGSQTFGQYANDGLYNSALNVDDNQTVNTETISATVTYDLGFADLKYIGAYRSMESDTGRFDYDGTPFTILHPQQFAATDQRTHELQLNGQLSDGRVDYTLGAFYFEEEGVDGNDTIALPMLNPNNPTQTLGDLEGESWAVFAQSSVELTEALSATVGIRYSEDTKSLDLKSRSAGVCSLSVGEPPVRLSPTDDCVVSQSRTDDAVNYLLSLEYDWTSDFMTYVKTSKGYRAGGFNLRGTTPFTYGGFAPEEVIDYELGLKSQMFNNRFRLNAAAFYSDYTDIQRSVLVPNGVGGVATTTINAAAAEIYGMEIEATALLTDELEINASVGITEAEYTEFTSQCPTPYPTTAVVPCVNGTFDRSAEKFERTPPFTAGVGITYSKQFSSGLLTLHSDYYYQDDIYDVGVTQTLTPDYVQYISQKGYGLLNARVQYKFGDSGFSIAAYGKNLTDEEYTVFQLDLASAGLGYFMNNPGAPKTYGVEGRWEF</sequence>
<dbReference type="SUPFAM" id="SSF56935">
    <property type="entry name" value="Porins"/>
    <property type="match status" value="1"/>
</dbReference>
<evidence type="ECO:0000256" key="5">
    <source>
        <dbReference type="ARBA" id="ARBA00022692"/>
    </source>
</evidence>
<name>A0A059FR97_9PROT</name>
<keyword evidence="4" id="KW-0410">Iron transport</keyword>
<gene>
    <name evidence="15" type="ORF">HJO_05100</name>
</gene>
<dbReference type="InterPro" id="IPR036942">
    <property type="entry name" value="Beta-barrel_TonB_sf"/>
</dbReference>
<evidence type="ECO:0000313" key="16">
    <source>
        <dbReference type="Proteomes" id="UP000025171"/>
    </source>
</evidence>
<keyword evidence="8 12" id="KW-0798">TonB box</keyword>
<evidence type="ECO:0000256" key="10">
    <source>
        <dbReference type="ARBA" id="ARBA00023237"/>
    </source>
</evidence>
<proteinExistence type="inferred from homology"/>
<protein>
    <submittedName>
        <fullName evidence="15">TonB-dependent receptor</fullName>
    </submittedName>
</protein>
<keyword evidence="2 11" id="KW-0813">Transport</keyword>
<dbReference type="PROSITE" id="PS52016">
    <property type="entry name" value="TONB_DEPENDENT_REC_3"/>
    <property type="match status" value="1"/>
</dbReference>
<dbReference type="Gene3D" id="2.40.170.20">
    <property type="entry name" value="TonB-dependent receptor, beta-barrel domain"/>
    <property type="match status" value="2"/>
</dbReference>
<feature type="domain" description="TonB-dependent receptor-like beta-barrel" evidence="13">
    <location>
        <begin position="265"/>
        <end position="709"/>
    </location>
</feature>
<dbReference type="InterPro" id="IPR000531">
    <property type="entry name" value="Beta-barrel_TonB"/>
</dbReference>
<keyword evidence="16" id="KW-1185">Reference proteome</keyword>
<keyword evidence="5 11" id="KW-0812">Transmembrane</keyword>
<evidence type="ECO:0000256" key="12">
    <source>
        <dbReference type="RuleBase" id="RU003357"/>
    </source>
</evidence>
<dbReference type="Pfam" id="PF00593">
    <property type="entry name" value="TonB_dep_Rec_b-barrel"/>
    <property type="match status" value="1"/>
</dbReference>
<dbReference type="PATRIC" id="fig|1280950.3.peg.1027"/>
<keyword evidence="3 11" id="KW-1134">Transmembrane beta strand</keyword>
<dbReference type="GO" id="GO:0009279">
    <property type="term" value="C:cell outer membrane"/>
    <property type="evidence" value="ECO:0007669"/>
    <property type="project" value="UniProtKB-SubCell"/>
</dbReference>
<evidence type="ECO:0000256" key="8">
    <source>
        <dbReference type="ARBA" id="ARBA00023077"/>
    </source>
</evidence>
<keyword evidence="9 11" id="KW-0472">Membrane</keyword>
<keyword evidence="10 11" id="KW-0998">Cell outer membrane</keyword>
<dbReference type="Proteomes" id="UP000025171">
    <property type="component" value="Unassembled WGS sequence"/>
</dbReference>
<comment type="subcellular location">
    <subcellularLocation>
        <location evidence="1 11">Cell outer membrane</location>
        <topology evidence="1 11">Multi-pass membrane protein</topology>
    </subcellularLocation>
</comment>
<dbReference type="EMBL" id="ARYK01000002">
    <property type="protein sequence ID" value="KCZ93205.1"/>
    <property type="molecule type" value="Genomic_DNA"/>
</dbReference>
<dbReference type="InterPro" id="IPR012910">
    <property type="entry name" value="Plug_dom"/>
</dbReference>
<evidence type="ECO:0000256" key="6">
    <source>
        <dbReference type="ARBA" id="ARBA00023004"/>
    </source>
</evidence>
<reference evidence="15 16" key="1">
    <citation type="journal article" date="2014" name="Antonie Van Leeuwenhoek">
        <title>Hyphomonas beringensis sp. nov. and Hyphomonas chukchiensis sp. nov., isolated from surface seawater of the Bering Sea and Chukchi Sea.</title>
        <authorList>
            <person name="Li C."/>
            <person name="Lai Q."/>
            <person name="Li G."/>
            <person name="Dong C."/>
            <person name="Wang J."/>
            <person name="Liao Y."/>
            <person name="Shao Z."/>
        </authorList>
    </citation>
    <scope>NUCLEOTIDE SEQUENCE [LARGE SCALE GENOMIC DNA]</scope>
    <source>
        <strain evidence="15 16">MHS-2</strain>
    </source>
</reference>